<dbReference type="RefSeq" id="WP_228725153.1">
    <property type="nucleotide sequence ID" value="NZ_CP060286.1"/>
</dbReference>
<dbReference type="InterPro" id="IPR038157">
    <property type="entry name" value="FeoA_core_dom"/>
</dbReference>
<sequence>MNMEQTVLRERIGNKAAGFSGVMPLNMVRPGQVVSVHSIRGRDETRRFLASLGFVSDAAVTVVTELGGNIIVNVKGTRVAISRAMAGRVYVG</sequence>
<keyword evidence="1" id="KW-0408">Iron</keyword>
<feature type="domain" description="Ferrous iron transporter FeoA-like" evidence="2">
    <location>
        <begin position="23"/>
        <end position="92"/>
    </location>
</feature>
<dbReference type="Pfam" id="PF04023">
    <property type="entry name" value="FeoA"/>
    <property type="match status" value="1"/>
</dbReference>
<keyword evidence="4" id="KW-1185">Reference proteome</keyword>
<evidence type="ECO:0000256" key="1">
    <source>
        <dbReference type="ARBA" id="ARBA00023004"/>
    </source>
</evidence>
<evidence type="ECO:0000313" key="3">
    <source>
        <dbReference type="EMBL" id="MVB09893.1"/>
    </source>
</evidence>
<gene>
    <name evidence="3" type="ORF">CAFE_05600</name>
</gene>
<dbReference type="EMBL" id="VWXL01000014">
    <property type="protein sequence ID" value="MVB09893.1"/>
    <property type="molecule type" value="Genomic_DNA"/>
</dbReference>
<comment type="caution">
    <text evidence="3">The sequence shown here is derived from an EMBL/GenBank/DDBJ whole genome shotgun (WGS) entry which is preliminary data.</text>
</comment>
<dbReference type="InterPro" id="IPR053184">
    <property type="entry name" value="FeoA-like"/>
</dbReference>
<dbReference type="PANTHER" id="PTHR43151:SF1">
    <property type="entry name" value="SSR2333 PROTEIN"/>
    <property type="match status" value="1"/>
</dbReference>
<name>A0A6N8HWX1_9FIRM</name>
<dbReference type="Proteomes" id="UP000469440">
    <property type="component" value="Unassembled WGS sequence"/>
</dbReference>
<evidence type="ECO:0000313" key="4">
    <source>
        <dbReference type="Proteomes" id="UP000469440"/>
    </source>
</evidence>
<dbReference type="AlphaFoldDB" id="A0A6N8HWX1"/>
<protein>
    <submittedName>
        <fullName evidence="3">FeoA domain protein</fullName>
    </submittedName>
</protein>
<reference evidence="3 4" key="1">
    <citation type="submission" date="2019-09" db="EMBL/GenBank/DDBJ databases">
        <title>Genome sequence of Clostridium sp. EA1.</title>
        <authorList>
            <person name="Poehlein A."/>
            <person name="Bengelsdorf F.R."/>
            <person name="Daniel R."/>
        </authorList>
    </citation>
    <scope>NUCLEOTIDE SEQUENCE [LARGE SCALE GENOMIC DNA]</scope>
    <source>
        <strain evidence="3 4">EA1</strain>
    </source>
</reference>
<dbReference type="InterPro" id="IPR008988">
    <property type="entry name" value="Transcriptional_repressor_C"/>
</dbReference>
<dbReference type="SMART" id="SM00899">
    <property type="entry name" value="FeoA"/>
    <property type="match status" value="1"/>
</dbReference>
<accession>A0A6N8HWX1</accession>
<dbReference type="PANTHER" id="PTHR43151">
    <property type="entry name" value="FEOA FAMILY PROTEIN"/>
    <property type="match status" value="1"/>
</dbReference>
<dbReference type="Gene3D" id="2.30.30.90">
    <property type="match status" value="1"/>
</dbReference>
<organism evidence="3 4">
    <name type="scientific">Caproicibacter fermentans</name>
    <dbReference type="NCBI Taxonomy" id="2576756"/>
    <lineage>
        <taxon>Bacteria</taxon>
        <taxon>Bacillati</taxon>
        <taxon>Bacillota</taxon>
        <taxon>Clostridia</taxon>
        <taxon>Eubacteriales</taxon>
        <taxon>Acutalibacteraceae</taxon>
        <taxon>Caproicibacter</taxon>
    </lineage>
</organism>
<proteinExistence type="predicted"/>
<dbReference type="SUPFAM" id="SSF50037">
    <property type="entry name" value="C-terminal domain of transcriptional repressors"/>
    <property type="match status" value="1"/>
</dbReference>
<dbReference type="GO" id="GO:0046914">
    <property type="term" value="F:transition metal ion binding"/>
    <property type="evidence" value="ECO:0007669"/>
    <property type="project" value="InterPro"/>
</dbReference>
<dbReference type="InterPro" id="IPR007167">
    <property type="entry name" value="Fe-transptr_FeoA-like"/>
</dbReference>
<evidence type="ECO:0000259" key="2">
    <source>
        <dbReference type="SMART" id="SM00899"/>
    </source>
</evidence>